<feature type="compositionally biased region" description="Basic and acidic residues" evidence="1">
    <location>
        <begin position="44"/>
        <end position="55"/>
    </location>
</feature>
<evidence type="ECO:0000313" key="2">
    <source>
        <dbReference type="EMBL" id="KAJ7094047.1"/>
    </source>
</evidence>
<feature type="region of interest" description="Disordered" evidence="1">
    <location>
        <begin position="1"/>
        <end position="72"/>
    </location>
</feature>
<reference evidence="2" key="1">
    <citation type="submission" date="2023-03" db="EMBL/GenBank/DDBJ databases">
        <title>Massive genome expansion in bonnet fungi (Mycena s.s.) driven by repeated elements and novel gene families across ecological guilds.</title>
        <authorList>
            <consortium name="Lawrence Berkeley National Laboratory"/>
            <person name="Harder C.B."/>
            <person name="Miyauchi S."/>
            <person name="Viragh M."/>
            <person name="Kuo A."/>
            <person name="Thoen E."/>
            <person name="Andreopoulos B."/>
            <person name="Lu D."/>
            <person name="Skrede I."/>
            <person name="Drula E."/>
            <person name="Henrissat B."/>
            <person name="Morin E."/>
            <person name="Kohler A."/>
            <person name="Barry K."/>
            <person name="LaButti K."/>
            <person name="Morin E."/>
            <person name="Salamov A."/>
            <person name="Lipzen A."/>
            <person name="Mereny Z."/>
            <person name="Hegedus B."/>
            <person name="Baldrian P."/>
            <person name="Stursova M."/>
            <person name="Weitz H."/>
            <person name="Taylor A."/>
            <person name="Grigoriev I.V."/>
            <person name="Nagy L.G."/>
            <person name="Martin F."/>
            <person name="Kauserud H."/>
        </authorList>
    </citation>
    <scope>NUCLEOTIDE SEQUENCE</scope>
    <source>
        <strain evidence="2">CBHHK173m</strain>
    </source>
</reference>
<evidence type="ECO:0000313" key="3">
    <source>
        <dbReference type="Proteomes" id="UP001222325"/>
    </source>
</evidence>
<dbReference type="Proteomes" id="UP001222325">
    <property type="component" value="Unassembled WGS sequence"/>
</dbReference>
<accession>A0AAD6U8K4</accession>
<protein>
    <submittedName>
        <fullName evidence="2">Uncharacterized protein</fullName>
    </submittedName>
</protein>
<organism evidence="2 3">
    <name type="scientific">Mycena belliarum</name>
    <dbReference type="NCBI Taxonomy" id="1033014"/>
    <lineage>
        <taxon>Eukaryota</taxon>
        <taxon>Fungi</taxon>
        <taxon>Dikarya</taxon>
        <taxon>Basidiomycota</taxon>
        <taxon>Agaricomycotina</taxon>
        <taxon>Agaricomycetes</taxon>
        <taxon>Agaricomycetidae</taxon>
        <taxon>Agaricales</taxon>
        <taxon>Marasmiineae</taxon>
        <taxon>Mycenaceae</taxon>
        <taxon>Mycena</taxon>
    </lineage>
</organism>
<evidence type="ECO:0000256" key="1">
    <source>
        <dbReference type="SAM" id="MobiDB-lite"/>
    </source>
</evidence>
<name>A0AAD6U8K4_9AGAR</name>
<sequence>MNSALVSSAKTPGHSQPPSNRKQNRDGVRASSGYQGPQQGPAKRSREASRSRRCDGATYASTSPRPAEQVEDVRLVQASRREHGVHGERARGSRHTAGVCTAGGTCTPVASQTLRSTASVHACVAAVGRRPLASARERDAHGQQGTVWFSAKEGGRTSAGLRSASTPAASTSLVREMCRTVPACAPQGTPHVNHRERLLFGHVAVLVQQPMMYYERAARLRDGSRGSRARAGSRLNTAHPAHKCLFVAEWLPLNLCRTSASGRPTGGRAQRDAQAVQREVPEARDALEQSNGAEVGAYREDGAKMGSSFHSR</sequence>
<feature type="compositionally biased region" description="Polar residues" evidence="1">
    <location>
        <begin position="1"/>
        <end position="21"/>
    </location>
</feature>
<dbReference type="AlphaFoldDB" id="A0AAD6U8K4"/>
<keyword evidence="3" id="KW-1185">Reference proteome</keyword>
<gene>
    <name evidence="2" type="ORF">B0H15DRAFT_947358</name>
</gene>
<comment type="caution">
    <text evidence="2">The sequence shown here is derived from an EMBL/GenBank/DDBJ whole genome shotgun (WGS) entry which is preliminary data.</text>
</comment>
<dbReference type="EMBL" id="JARJCN010000015">
    <property type="protein sequence ID" value="KAJ7094047.1"/>
    <property type="molecule type" value="Genomic_DNA"/>
</dbReference>
<proteinExistence type="predicted"/>
<feature type="region of interest" description="Disordered" evidence="1">
    <location>
        <begin position="260"/>
        <end position="312"/>
    </location>
</feature>